<evidence type="ECO:0000256" key="11">
    <source>
        <dbReference type="ARBA" id="ARBA00022884"/>
    </source>
</evidence>
<evidence type="ECO:0000259" key="18">
    <source>
        <dbReference type="PROSITE" id="PS51447"/>
    </source>
</evidence>
<dbReference type="EC" id="6.1.1.20" evidence="15"/>
<dbReference type="InterPro" id="IPR020825">
    <property type="entry name" value="Phe-tRNA_synthase-like_B3/B4"/>
</dbReference>
<dbReference type="GO" id="GO:0005524">
    <property type="term" value="F:ATP binding"/>
    <property type="evidence" value="ECO:0007669"/>
    <property type="project" value="UniProtKB-UniRule"/>
</dbReference>
<dbReference type="Pfam" id="PF03147">
    <property type="entry name" value="FDX-ACB"/>
    <property type="match status" value="1"/>
</dbReference>
<gene>
    <name evidence="15 20" type="primary">pheT</name>
    <name evidence="20" type="ORF">AXFE_25520</name>
</gene>
<keyword evidence="10 15" id="KW-0460">Magnesium</keyword>
<dbReference type="SUPFAM" id="SSF46955">
    <property type="entry name" value="Putative DNA-binding domain"/>
    <property type="match status" value="1"/>
</dbReference>
<evidence type="ECO:0000259" key="17">
    <source>
        <dbReference type="PROSITE" id="PS50886"/>
    </source>
</evidence>
<feature type="domain" description="TRNA-binding" evidence="17">
    <location>
        <begin position="48"/>
        <end position="157"/>
    </location>
</feature>
<dbReference type="CDD" id="cd02796">
    <property type="entry name" value="tRNA_bind_bactPheRS"/>
    <property type="match status" value="1"/>
</dbReference>
<dbReference type="Gene3D" id="3.50.40.10">
    <property type="entry name" value="Phenylalanyl-trna Synthetase, Chain B, domain 3"/>
    <property type="match status" value="1"/>
</dbReference>
<keyword evidence="7 15" id="KW-0479">Metal-binding</keyword>
<dbReference type="PATRIC" id="fig|1280514.3.peg.3349"/>
<dbReference type="SUPFAM" id="SSF54991">
    <property type="entry name" value="Anticodon-binding domain of PheRS"/>
    <property type="match status" value="1"/>
</dbReference>
<keyword evidence="9 15" id="KW-0067">ATP-binding</keyword>
<dbReference type="Gene3D" id="3.30.930.10">
    <property type="entry name" value="Bira Bifunctional Protein, Domain 2"/>
    <property type="match status" value="1"/>
</dbReference>
<dbReference type="PANTHER" id="PTHR10947:SF0">
    <property type="entry name" value="PHENYLALANINE--TRNA LIGASE BETA SUBUNIT"/>
    <property type="match status" value="1"/>
</dbReference>
<dbReference type="Pfam" id="PF01588">
    <property type="entry name" value="tRNA_bind"/>
    <property type="match status" value="1"/>
</dbReference>
<dbReference type="InterPro" id="IPR005121">
    <property type="entry name" value="Fdx_antiC-bd"/>
</dbReference>
<keyword evidence="4 15" id="KW-0963">Cytoplasm</keyword>
<dbReference type="InterPro" id="IPR002547">
    <property type="entry name" value="tRNA-bd_dom"/>
</dbReference>
<dbReference type="Pfam" id="PF03484">
    <property type="entry name" value="B5"/>
    <property type="match status" value="1"/>
</dbReference>
<comment type="subunit">
    <text evidence="3 15">Tetramer of two alpha and two beta subunits.</text>
</comment>
<proteinExistence type="inferred from homology"/>
<dbReference type="InterPro" id="IPR005147">
    <property type="entry name" value="tRNA_synthase_B5-dom"/>
</dbReference>
<dbReference type="Gene3D" id="3.30.56.10">
    <property type="match status" value="2"/>
</dbReference>
<keyword evidence="5 16" id="KW-0820">tRNA-binding</keyword>
<dbReference type="SUPFAM" id="SSF50249">
    <property type="entry name" value="Nucleic acid-binding proteins"/>
    <property type="match status" value="1"/>
</dbReference>
<keyword evidence="11 16" id="KW-0694">RNA-binding</keyword>
<dbReference type="InterPro" id="IPR045060">
    <property type="entry name" value="Phe-tRNA-ligase_IIc_bsu"/>
</dbReference>
<dbReference type="InterPro" id="IPR045864">
    <property type="entry name" value="aa-tRNA-synth_II/BPL/LPL"/>
</dbReference>
<evidence type="ECO:0000256" key="13">
    <source>
        <dbReference type="ARBA" id="ARBA00023146"/>
    </source>
</evidence>
<evidence type="ECO:0000256" key="6">
    <source>
        <dbReference type="ARBA" id="ARBA00022598"/>
    </source>
</evidence>
<dbReference type="InterPro" id="IPR012340">
    <property type="entry name" value="NA-bd_OB-fold"/>
</dbReference>
<evidence type="ECO:0000256" key="8">
    <source>
        <dbReference type="ARBA" id="ARBA00022741"/>
    </source>
</evidence>
<evidence type="ECO:0000256" key="2">
    <source>
        <dbReference type="ARBA" id="ARBA00008653"/>
    </source>
</evidence>
<feature type="domain" description="B5" evidence="19">
    <location>
        <begin position="412"/>
        <end position="488"/>
    </location>
</feature>
<dbReference type="Pfam" id="PF03483">
    <property type="entry name" value="B3_4"/>
    <property type="match status" value="1"/>
</dbReference>
<dbReference type="Gene3D" id="2.40.50.140">
    <property type="entry name" value="Nucleic acid-binding proteins"/>
    <property type="match status" value="1"/>
</dbReference>
<dbReference type="GO" id="GO:0006432">
    <property type="term" value="P:phenylalanyl-tRNA aminoacylation"/>
    <property type="evidence" value="ECO:0007669"/>
    <property type="project" value="UniProtKB-UniRule"/>
</dbReference>
<evidence type="ECO:0000256" key="14">
    <source>
        <dbReference type="ARBA" id="ARBA00049255"/>
    </source>
</evidence>
<protein>
    <recommendedName>
        <fullName evidence="15">Phenylalanine--tRNA ligase beta subunit</fullName>
        <ecNumber evidence="15">6.1.1.20</ecNumber>
    </recommendedName>
    <alternativeName>
        <fullName evidence="15">Phenylalanyl-tRNA synthetase beta subunit</fullName>
        <shortName evidence="15">PheRS</shortName>
    </alternativeName>
</protein>
<dbReference type="SUPFAM" id="SSF55681">
    <property type="entry name" value="Class II aaRS and biotin synthetases"/>
    <property type="match status" value="1"/>
</dbReference>
<dbReference type="SUPFAM" id="SSF56037">
    <property type="entry name" value="PheT/TilS domain"/>
    <property type="match status" value="1"/>
</dbReference>
<dbReference type="InterPro" id="IPR033714">
    <property type="entry name" value="tRNA_bind_bactPheRS"/>
</dbReference>
<dbReference type="PROSITE" id="PS51447">
    <property type="entry name" value="FDX_ACB"/>
    <property type="match status" value="1"/>
</dbReference>
<dbReference type="AlphaFoldDB" id="A0A0D8HFD3"/>
<dbReference type="InterPro" id="IPR005146">
    <property type="entry name" value="B3/B4_tRNA-bd"/>
</dbReference>
<keyword evidence="8 15" id="KW-0547">Nucleotide-binding</keyword>
<evidence type="ECO:0000256" key="10">
    <source>
        <dbReference type="ARBA" id="ARBA00022842"/>
    </source>
</evidence>
<dbReference type="GO" id="GO:0000287">
    <property type="term" value="F:magnesium ion binding"/>
    <property type="evidence" value="ECO:0007669"/>
    <property type="project" value="UniProtKB-UniRule"/>
</dbReference>
<evidence type="ECO:0000313" key="21">
    <source>
        <dbReference type="Proteomes" id="UP000032360"/>
    </source>
</evidence>
<dbReference type="Proteomes" id="UP000032360">
    <property type="component" value="Unassembled WGS sequence"/>
</dbReference>
<comment type="subcellular location">
    <subcellularLocation>
        <location evidence="1 15">Cytoplasm</location>
    </subcellularLocation>
</comment>
<dbReference type="PROSITE" id="PS51483">
    <property type="entry name" value="B5"/>
    <property type="match status" value="1"/>
</dbReference>
<evidence type="ECO:0000256" key="5">
    <source>
        <dbReference type="ARBA" id="ARBA00022555"/>
    </source>
</evidence>
<dbReference type="SMART" id="SM00874">
    <property type="entry name" value="B5"/>
    <property type="match status" value="1"/>
</dbReference>
<evidence type="ECO:0000256" key="4">
    <source>
        <dbReference type="ARBA" id="ARBA00022490"/>
    </source>
</evidence>
<evidence type="ECO:0000256" key="12">
    <source>
        <dbReference type="ARBA" id="ARBA00022917"/>
    </source>
</evidence>
<dbReference type="InterPro" id="IPR004532">
    <property type="entry name" value="Phe-tRNA-ligase_IIc_bsu_bact"/>
</dbReference>
<dbReference type="InterPro" id="IPR041616">
    <property type="entry name" value="PheRS_beta_core"/>
</dbReference>
<name>A0A0D8HFD3_9ACTN</name>
<feature type="binding site" evidence="15">
    <location>
        <position position="472"/>
    </location>
    <ligand>
        <name>Mg(2+)</name>
        <dbReference type="ChEBI" id="CHEBI:18420"/>
        <note>shared with alpha subunit</note>
    </ligand>
</feature>
<dbReference type="RefSeq" id="WP_052606256.1">
    <property type="nucleotide sequence ID" value="NZ_JXYS01000079.1"/>
</dbReference>
<feature type="binding site" evidence="15">
    <location>
        <position position="475"/>
    </location>
    <ligand>
        <name>Mg(2+)</name>
        <dbReference type="ChEBI" id="CHEBI:18420"/>
        <note>shared with alpha subunit</note>
    </ligand>
</feature>
<dbReference type="STRING" id="1280514.AXFE_25520"/>
<evidence type="ECO:0000256" key="9">
    <source>
        <dbReference type="ARBA" id="ARBA00022840"/>
    </source>
</evidence>
<comment type="similarity">
    <text evidence="2 15">Belongs to the phenylalanyl-tRNA synthetase beta subunit family. Type 1 subfamily.</text>
</comment>
<keyword evidence="6 15" id="KW-0436">Ligase</keyword>
<evidence type="ECO:0000259" key="19">
    <source>
        <dbReference type="PROSITE" id="PS51483"/>
    </source>
</evidence>
<feature type="binding site" evidence="15">
    <location>
        <position position="476"/>
    </location>
    <ligand>
        <name>Mg(2+)</name>
        <dbReference type="ChEBI" id="CHEBI:18420"/>
        <note>shared with alpha subunit</note>
    </ligand>
</feature>
<accession>A0A0D8HFD3</accession>
<keyword evidence="12 15" id="KW-0648">Protein biosynthesis</keyword>
<dbReference type="OrthoDB" id="9805455at2"/>
<evidence type="ECO:0000313" key="20">
    <source>
        <dbReference type="EMBL" id="KJF16584.1"/>
    </source>
</evidence>
<dbReference type="PANTHER" id="PTHR10947">
    <property type="entry name" value="PHENYLALANYL-TRNA SYNTHETASE BETA CHAIN AND LEUCINE-RICH REPEAT-CONTAINING PROTEIN 47"/>
    <property type="match status" value="1"/>
</dbReference>
<dbReference type="PROSITE" id="PS50886">
    <property type="entry name" value="TRBD"/>
    <property type="match status" value="1"/>
</dbReference>
<feature type="domain" description="FDX-ACB" evidence="18">
    <location>
        <begin position="717"/>
        <end position="810"/>
    </location>
</feature>
<reference evidence="20 21" key="1">
    <citation type="submission" date="2015-01" db="EMBL/GenBank/DDBJ databases">
        <title>Draft genome of the acidophilic iron oxidizer Acidithrix ferrooxidans strain Py-F3.</title>
        <authorList>
            <person name="Poehlein A."/>
            <person name="Eisen S."/>
            <person name="Schloemann M."/>
            <person name="Johnson B.D."/>
            <person name="Daniel R."/>
            <person name="Muehling M."/>
        </authorList>
    </citation>
    <scope>NUCLEOTIDE SEQUENCE [LARGE SCALE GENOMIC DNA]</scope>
    <source>
        <strain evidence="20 21">Py-F3</strain>
    </source>
</reference>
<dbReference type="InterPro" id="IPR009061">
    <property type="entry name" value="DNA-bd_dom_put_sf"/>
</dbReference>
<dbReference type="HAMAP" id="MF_00283">
    <property type="entry name" value="Phe_tRNA_synth_beta1"/>
    <property type="match status" value="1"/>
</dbReference>
<comment type="caution">
    <text evidence="20">The sequence shown here is derived from an EMBL/GenBank/DDBJ whole genome shotgun (WGS) entry which is preliminary data.</text>
</comment>
<dbReference type="SMART" id="SM00873">
    <property type="entry name" value="B3_4"/>
    <property type="match status" value="1"/>
</dbReference>
<sequence length="811" mass="88121">MRVVLSWLNEFADFNSLSNSSEQGDVVSIMVEAMNSLGLVVEGVERSGFNLDGVVVARVLEVHSIEGADRIRRIVVDAGRSETEQIVCGAFNFGVGDQVPLARPGVVLPGDFAISPRKMKGVASNGMLCSAKELGLGLDLDGLMILDPSLAPGLEVTQALGITPEVVFDLAIEANRPDANSHIGVARELACYFDLDFSGPEVADLSSVEVKPLDDGVLGEGATSLIIANFEGTSLLEAPPYVARRLELAGMRSISPVVDVSNYVMLEVGQPTHPYDLTLLPSSSLVVRSAKPKEEIVTLDGVVRTLAEPRRGSEEPLDLVIADSNDSVVGIAGIMGGHSSEIASTTNEVILEIAHFRSDLIAKTSKRLGLRSEASARFERGVDPLIGQLALGRFSFLLGTSPTSIAIARGEFVAPVIEVRPSRIVALLGSDIPISVVAKKLGIMGFEIDEANEATLMVTPPSNRPDIRIEADVIEEFARHFGYSNIQRHQLLVPNVGRLSLVQRKRRELVGFCVAKGFYEAWSSTLLGPDEQRRLGDYGRELSVSNPMVAEESILRRSMLAGLLRGLIANVRRREETVALFEVGKVFSYPKYDQALPDESEHGAWLFYRQSGLGIWGYDLYLDLISHFGVEENLSVVRLSEIEVARQLEAGYFGMHPNNTLAILRDGEMVGVCGEINPFVVEDILGEALPSPVVYMEMDLDKTIFGEVATQVVPAPSQFPSAEFDLSFGVERAVLADMLAKEIQKGLKSYASTIELIDAYEGPALRDYARSLTYRINVASFDHTLTDAEIRAVRNGLIDQVERAGLGKLRD</sequence>
<dbReference type="GO" id="GO:0009328">
    <property type="term" value="C:phenylalanine-tRNA ligase complex"/>
    <property type="evidence" value="ECO:0007669"/>
    <property type="project" value="TreeGrafter"/>
</dbReference>
<dbReference type="GO" id="GO:0000049">
    <property type="term" value="F:tRNA binding"/>
    <property type="evidence" value="ECO:0007669"/>
    <property type="project" value="UniProtKB-UniRule"/>
</dbReference>
<evidence type="ECO:0000256" key="3">
    <source>
        <dbReference type="ARBA" id="ARBA00011209"/>
    </source>
</evidence>
<dbReference type="InterPro" id="IPR036690">
    <property type="entry name" value="Fdx_antiC-bd_sf"/>
</dbReference>
<evidence type="ECO:0000256" key="7">
    <source>
        <dbReference type="ARBA" id="ARBA00022723"/>
    </source>
</evidence>
<evidence type="ECO:0000256" key="1">
    <source>
        <dbReference type="ARBA" id="ARBA00004496"/>
    </source>
</evidence>
<dbReference type="GO" id="GO:0004826">
    <property type="term" value="F:phenylalanine-tRNA ligase activity"/>
    <property type="evidence" value="ECO:0007669"/>
    <property type="project" value="UniProtKB-UniRule"/>
</dbReference>
<keyword evidence="13 15" id="KW-0030">Aminoacyl-tRNA synthetase</keyword>
<feature type="binding site" evidence="15">
    <location>
        <position position="466"/>
    </location>
    <ligand>
        <name>Mg(2+)</name>
        <dbReference type="ChEBI" id="CHEBI:18420"/>
        <note>shared with alpha subunit</note>
    </ligand>
</feature>
<dbReference type="Pfam" id="PF17759">
    <property type="entry name" value="tRNA_synthFbeta"/>
    <property type="match status" value="1"/>
</dbReference>
<evidence type="ECO:0000256" key="16">
    <source>
        <dbReference type="PROSITE-ProRule" id="PRU00209"/>
    </source>
</evidence>
<keyword evidence="21" id="KW-1185">Reference proteome</keyword>
<comment type="cofactor">
    <cofactor evidence="15">
        <name>Mg(2+)</name>
        <dbReference type="ChEBI" id="CHEBI:18420"/>
    </cofactor>
    <text evidence="15">Binds 2 magnesium ions per tetramer.</text>
</comment>
<dbReference type="SMART" id="SM00896">
    <property type="entry name" value="FDX-ACB"/>
    <property type="match status" value="1"/>
</dbReference>
<evidence type="ECO:0000256" key="15">
    <source>
        <dbReference type="HAMAP-Rule" id="MF_00283"/>
    </source>
</evidence>
<organism evidence="20 21">
    <name type="scientific">Acidithrix ferrooxidans</name>
    <dbReference type="NCBI Taxonomy" id="1280514"/>
    <lineage>
        <taxon>Bacteria</taxon>
        <taxon>Bacillati</taxon>
        <taxon>Actinomycetota</taxon>
        <taxon>Acidimicrobiia</taxon>
        <taxon>Acidimicrobiales</taxon>
        <taxon>Acidimicrobiaceae</taxon>
        <taxon>Acidithrix</taxon>
    </lineage>
</organism>
<comment type="catalytic activity">
    <reaction evidence="14 15">
        <text>tRNA(Phe) + L-phenylalanine + ATP = L-phenylalanyl-tRNA(Phe) + AMP + diphosphate + H(+)</text>
        <dbReference type="Rhea" id="RHEA:19413"/>
        <dbReference type="Rhea" id="RHEA-COMP:9668"/>
        <dbReference type="Rhea" id="RHEA-COMP:9699"/>
        <dbReference type="ChEBI" id="CHEBI:15378"/>
        <dbReference type="ChEBI" id="CHEBI:30616"/>
        <dbReference type="ChEBI" id="CHEBI:33019"/>
        <dbReference type="ChEBI" id="CHEBI:58095"/>
        <dbReference type="ChEBI" id="CHEBI:78442"/>
        <dbReference type="ChEBI" id="CHEBI:78531"/>
        <dbReference type="ChEBI" id="CHEBI:456215"/>
        <dbReference type="EC" id="6.1.1.20"/>
    </reaction>
</comment>
<dbReference type="NCBIfam" id="TIGR00472">
    <property type="entry name" value="pheT_bact"/>
    <property type="match status" value="1"/>
</dbReference>
<dbReference type="EMBL" id="JXYS01000079">
    <property type="protein sequence ID" value="KJF16584.1"/>
    <property type="molecule type" value="Genomic_DNA"/>
</dbReference>
<dbReference type="Gene3D" id="3.30.70.380">
    <property type="entry name" value="Ferrodoxin-fold anticodon-binding domain"/>
    <property type="match status" value="1"/>
</dbReference>